<keyword evidence="2" id="KW-0413">Isomerase</keyword>
<dbReference type="SMART" id="SM00855">
    <property type="entry name" value="PGAM"/>
    <property type="match status" value="1"/>
</dbReference>
<dbReference type="PROSITE" id="PS00175">
    <property type="entry name" value="PG_MUTASE"/>
    <property type="match status" value="1"/>
</dbReference>
<dbReference type="InterPro" id="IPR050275">
    <property type="entry name" value="PGM_Phosphatase"/>
</dbReference>
<dbReference type="CDD" id="cd07067">
    <property type="entry name" value="HP_PGM_like"/>
    <property type="match status" value="1"/>
</dbReference>
<dbReference type="EMBL" id="JAGSGD010000001">
    <property type="protein sequence ID" value="MBR7618475.1"/>
    <property type="molecule type" value="Genomic_DNA"/>
</dbReference>
<gene>
    <name evidence="5" type="ORF">JKL49_03655</name>
</gene>
<feature type="active site" description="Proton donor/acceptor" evidence="3">
    <location>
        <position position="86"/>
    </location>
</feature>
<keyword evidence="6" id="KW-1185">Reference proteome</keyword>
<proteinExistence type="predicted"/>
<evidence type="ECO:0000256" key="1">
    <source>
        <dbReference type="ARBA" id="ARBA00023152"/>
    </source>
</evidence>
<evidence type="ECO:0000256" key="4">
    <source>
        <dbReference type="PIRSR" id="PIRSR613078-2"/>
    </source>
</evidence>
<evidence type="ECO:0000256" key="3">
    <source>
        <dbReference type="PIRSR" id="PIRSR613078-1"/>
    </source>
</evidence>
<comment type="caution">
    <text evidence="5">The sequence shown here is derived from an EMBL/GenBank/DDBJ whole genome shotgun (WGS) entry which is preliminary data.</text>
</comment>
<dbReference type="PIRSF" id="PIRSF000709">
    <property type="entry name" value="6PFK_2-Ptase"/>
    <property type="match status" value="1"/>
</dbReference>
<dbReference type="Pfam" id="PF00300">
    <property type="entry name" value="His_Phos_1"/>
    <property type="match status" value="1"/>
</dbReference>
<organism evidence="5 6">
    <name type="scientific">Phenylobacterium glaciei</name>
    <dbReference type="NCBI Taxonomy" id="2803784"/>
    <lineage>
        <taxon>Bacteria</taxon>
        <taxon>Pseudomonadati</taxon>
        <taxon>Pseudomonadota</taxon>
        <taxon>Alphaproteobacteria</taxon>
        <taxon>Caulobacterales</taxon>
        <taxon>Caulobacteraceae</taxon>
        <taxon>Phenylobacterium</taxon>
    </lineage>
</organism>
<dbReference type="PANTHER" id="PTHR48100">
    <property type="entry name" value="BROAD-SPECIFICITY PHOSPHATASE YOR283W-RELATED"/>
    <property type="match status" value="1"/>
</dbReference>
<sequence length="193" mass="21128">MIYLVRHGQTESNLARRYQGASDSPLTALGQTQARRMGELLNRLVPDTSGWRMVASPLGRAQQTAGIICEAMGGALTPRLDPRVAEASMGSWDGLTLDELEAKRPDDIPYPERYFQSPDGESFDVIWARLSDWLASVGLDENVILVSHGLAGRFLRGIYGKLPRAVLLTLPVPQDAMYCLNGGTISQIDCEPV</sequence>
<evidence type="ECO:0000313" key="6">
    <source>
        <dbReference type="Proteomes" id="UP000622580"/>
    </source>
</evidence>
<dbReference type="RefSeq" id="WP_215338353.1">
    <property type="nucleotide sequence ID" value="NZ_JAGSGD010000001.1"/>
</dbReference>
<feature type="binding site" evidence="4">
    <location>
        <begin position="6"/>
        <end position="13"/>
    </location>
    <ligand>
        <name>substrate</name>
    </ligand>
</feature>
<evidence type="ECO:0000313" key="5">
    <source>
        <dbReference type="EMBL" id="MBR7618475.1"/>
    </source>
</evidence>
<dbReference type="AlphaFoldDB" id="A0A941CXF0"/>
<reference evidence="5" key="1">
    <citation type="submission" date="2021-04" db="EMBL/GenBank/DDBJ databases">
        <title>Draft genome assembly of strain Phenylobacterium sp. 20VBR1 using MiniION and Illumina platforms.</title>
        <authorList>
            <person name="Thomas F.A."/>
            <person name="Krishnan K.P."/>
            <person name="Sinha R.K."/>
        </authorList>
    </citation>
    <scope>NUCLEOTIDE SEQUENCE</scope>
    <source>
        <strain evidence="5">20VBR1</strain>
    </source>
</reference>
<dbReference type="Proteomes" id="UP000622580">
    <property type="component" value="Unassembled WGS sequence"/>
</dbReference>
<dbReference type="Gene3D" id="3.40.50.1240">
    <property type="entry name" value="Phosphoglycerate mutase-like"/>
    <property type="match status" value="1"/>
</dbReference>
<keyword evidence="1" id="KW-0324">Glycolysis</keyword>
<dbReference type="GO" id="GO:0016791">
    <property type="term" value="F:phosphatase activity"/>
    <property type="evidence" value="ECO:0007669"/>
    <property type="project" value="TreeGrafter"/>
</dbReference>
<dbReference type="InterPro" id="IPR001345">
    <property type="entry name" value="PG/BPGM_mutase_AS"/>
</dbReference>
<dbReference type="SUPFAM" id="SSF53254">
    <property type="entry name" value="Phosphoglycerate mutase-like"/>
    <property type="match status" value="1"/>
</dbReference>
<dbReference type="InterPro" id="IPR029033">
    <property type="entry name" value="His_PPase_superfam"/>
</dbReference>
<accession>A0A941CXF0</accession>
<feature type="binding site" evidence="4">
    <location>
        <position position="60"/>
    </location>
    <ligand>
        <name>substrate</name>
    </ligand>
</feature>
<feature type="active site" description="Tele-phosphohistidine intermediate" evidence="3">
    <location>
        <position position="7"/>
    </location>
</feature>
<protein>
    <submittedName>
        <fullName evidence="5">Histidine phosphatase family protein</fullName>
    </submittedName>
</protein>
<name>A0A941CXF0_9CAUL</name>
<dbReference type="InterPro" id="IPR013078">
    <property type="entry name" value="His_Pase_superF_clade-1"/>
</dbReference>
<dbReference type="GO" id="GO:0005737">
    <property type="term" value="C:cytoplasm"/>
    <property type="evidence" value="ECO:0007669"/>
    <property type="project" value="TreeGrafter"/>
</dbReference>
<dbReference type="PANTHER" id="PTHR48100:SF1">
    <property type="entry name" value="HISTIDINE PHOSPHATASE FAMILY PROTEIN-RELATED"/>
    <property type="match status" value="1"/>
</dbReference>
<evidence type="ECO:0000256" key="2">
    <source>
        <dbReference type="ARBA" id="ARBA00023235"/>
    </source>
</evidence>